<reference evidence="2" key="1">
    <citation type="submission" date="2022-03" db="EMBL/GenBank/DDBJ databases">
        <authorList>
            <person name="Legras J.-L."/>
            <person name="Devillers H."/>
            <person name="Grondin C."/>
        </authorList>
    </citation>
    <scope>NUCLEOTIDE SEQUENCE</scope>
    <source>
        <strain evidence="2">CLIB 1423</strain>
    </source>
</reference>
<protein>
    <submittedName>
        <fullName evidence="2">Uncharacterized protein</fullName>
    </submittedName>
</protein>
<evidence type="ECO:0000313" key="3">
    <source>
        <dbReference type="Proteomes" id="UP000837801"/>
    </source>
</evidence>
<feature type="compositionally biased region" description="Acidic residues" evidence="1">
    <location>
        <begin position="51"/>
        <end position="63"/>
    </location>
</feature>
<evidence type="ECO:0000256" key="1">
    <source>
        <dbReference type="SAM" id="MobiDB-lite"/>
    </source>
</evidence>
<feature type="compositionally biased region" description="Basic and acidic residues" evidence="1">
    <location>
        <begin position="95"/>
        <end position="120"/>
    </location>
</feature>
<gene>
    <name evidence="2" type="ORF">CLIB1423_07S03004</name>
</gene>
<accession>A0A9P0QPM1</accession>
<dbReference type="AlphaFoldDB" id="A0A9P0QPM1"/>
<evidence type="ECO:0000313" key="2">
    <source>
        <dbReference type="EMBL" id="CAH2352590.1"/>
    </source>
</evidence>
<proteinExistence type="predicted"/>
<dbReference type="EMBL" id="CAKXYY010000007">
    <property type="protein sequence ID" value="CAH2352590.1"/>
    <property type="molecule type" value="Genomic_DNA"/>
</dbReference>
<keyword evidence="3" id="KW-1185">Reference proteome</keyword>
<name>A0A9P0QPM1_9ASCO</name>
<feature type="region of interest" description="Disordered" evidence="1">
    <location>
        <begin position="1"/>
        <end position="77"/>
    </location>
</feature>
<dbReference type="Proteomes" id="UP000837801">
    <property type="component" value="Unassembled WGS sequence"/>
</dbReference>
<dbReference type="OrthoDB" id="4093861at2759"/>
<feature type="region of interest" description="Disordered" evidence="1">
    <location>
        <begin position="91"/>
        <end position="169"/>
    </location>
</feature>
<feature type="compositionally biased region" description="Basic and acidic residues" evidence="1">
    <location>
        <begin position="15"/>
        <end position="50"/>
    </location>
</feature>
<comment type="caution">
    <text evidence="2">The sequence shown here is derived from an EMBL/GenBank/DDBJ whole genome shotgun (WGS) entry which is preliminary data.</text>
</comment>
<organism evidence="2 3">
    <name type="scientific">[Candida] railenensis</name>
    <dbReference type="NCBI Taxonomy" id="45579"/>
    <lineage>
        <taxon>Eukaryota</taxon>
        <taxon>Fungi</taxon>
        <taxon>Dikarya</taxon>
        <taxon>Ascomycota</taxon>
        <taxon>Saccharomycotina</taxon>
        <taxon>Pichiomycetes</taxon>
        <taxon>Debaryomycetaceae</taxon>
        <taxon>Kurtzmaniella</taxon>
    </lineage>
</organism>
<sequence>MGDKIELQTQPEKNSGTEEPQHTIEKLKELVKEYPAEDDKDEAGNDGDKKEDEDDSESEEYDEDGFKVPSGKIPIDGHFTSKEIEQLVSVAQDEGLIKDDVTVEVLSRDENFGDKVVIEEKSEDESEDKDVAEKSTHKKGDKAEEEEEEPKNDTEKEKERESFKEHYLK</sequence>
<feature type="compositionally biased region" description="Basic and acidic residues" evidence="1">
    <location>
        <begin position="151"/>
        <end position="169"/>
    </location>
</feature>